<evidence type="ECO:0000256" key="1">
    <source>
        <dbReference type="ARBA" id="ARBA00010645"/>
    </source>
</evidence>
<gene>
    <name evidence="3" type="ORF">DFQ15_1288</name>
</gene>
<dbReference type="PANTHER" id="PTHR37483">
    <property type="entry name" value="UPF0125 PROTEIN RATB"/>
    <property type="match status" value="1"/>
</dbReference>
<keyword evidence="4" id="KW-1185">Reference proteome</keyword>
<organism evidence="3 4">
    <name type="scientific">Xylophilus ampelinus</name>
    <dbReference type="NCBI Taxonomy" id="54067"/>
    <lineage>
        <taxon>Bacteria</taxon>
        <taxon>Pseudomonadati</taxon>
        <taxon>Pseudomonadota</taxon>
        <taxon>Betaproteobacteria</taxon>
        <taxon>Burkholderiales</taxon>
        <taxon>Xylophilus</taxon>
    </lineage>
</organism>
<evidence type="ECO:0000313" key="4">
    <source>
        <dbReference type="Proteomes" id="UP000247540"/>
    </source>
</evidence>
<evidence type="ECO:0000256" key="2">
    <source>
        <dbReference type="HAMAP-Rule" id="MF_00460"/>
    </source>
</evidence>
<comment type="similarity">
    <text evidence="1 2">Belongs to the UPF0125 (RnfH) family.</text>
</comment>
<reference evidence="3 4" key="1">
    <citation type="submission" date="2018-06" db="EMBL/GenBank/DDBJ databases">
        <title>Genomic Encyclopedia of Type Strains, Phase III (KMG-III): the genomes of soil and plant-associated and newly described type strains.</title>
        <authorList>
            <person name="Whitman W."/>
        </authorList>
    </citation>
    <scope>NUCLEOTIDE SEQUENCE [LARGE SCALE GENOMIC DNA]</scope>
    <source>
        <strain evidence="3 4">CECT 7646</strain>
    </source>
</reference>
<dbReference type="SUPFAM" id="SSF54285">
    <property type="entry name" value="MoaD/ThiS"/>
    <property type="match status" value="1"/>
</dbReference>
<comment type="caution">
    <text evidence="3">The sequence shown here is derived from an EMBL/GenBank/DDBJ whole genome shotgun (WGS) entry which is preliminary data.</text>
</comment>
<dbReference type="InterPro" id="IPR005346">
    <property type="entry name" value="RnfH"/>
</dbReference>
<dbReference type="Pfam" id="PF03658">
    <property type="entry name" value="Ub-RnfH"/>
    <property type="match status" value="1"/>
</dbReference>
<accession>A0A318SHY5</accession>
<protein>
    <recommendedName>
        <fullName evidence="2">UPF0125 protein DFQ15_1288</fullName>
    </recommendedName>
</protein>
<dbReference type="Gene3D" id="3.10.20.280">
    <property type="entry name" value="RnfH-like"/>
    <property type="match status" value="1"/>
</dbReference>
<dbReference type="OrthoDB" id="9796575at2"/>
<evidence type="ECO:0000313" key="3">
    <source>
        <dbReference type="EMBL" id="PYE74217.1"/>
    </source>
</evidence>
<sequence length="108" mass="11313">MAAPDGLRVAVAISPKAGEATEQSVTLPAGALLRDALVAVGCQADPADVGIWGRAAVLETPLADGDRVEVYRPLVVDPKAARRLRFEQQGARSTGLFAQRREGAKSGY</sequence>
<dbReference type="Proteomes" id="UP000247540">
    <property type="component" value="Unassembled WGS sequence"/>
</dbReference>
<dbReference type="AlphaFoldDB" id="A0A318SHY5"/>
<proteinExistence type="inferred from homology"/>
<dbReference type="InterPro" id="IPR016155">
    <property type="entry name" value="Mopterin_synth/thiamin_S_b"/>
</dbReference>
<dbReference type="EMBL" id="QJTC01000028">
    <property type="protein sequence ID" value="PYE74217.1"/>
    <property type="molecule type" value="Genomic_DNA"/>
</dbReference>
<name>A0A318SHY5_9BURK</name>
<dbReference type="InterPro" id="IPR037021">
    <property type="entry name" value="RnfH_sf"/>
</dbReference>
<dbReference type="RefSeq" id="WP_110466757.1">
    <property type="nucleotide sequence ID" value="NZ_JAMOFZ010000027.1"/>
</dbReference>
<dbReference type="PANTHER" id="PTHR37483:SF1">
    <property type="entry name" value="UPF0125 PROTEIN RATB"/>
    <property type="match status" value="1"/>
</dbReference>
<dbReference type="HAMAP" id="MF_00460">
    <property type="entry name" value="UPF0125_RnfH"/>
    <property type="match status" value="1"/>
</dbReference>